<feature type="compositionally biased region" description="Basic and acidic residues" evidence="1">
    <location>
        <begin position="46"/>
        <end position="63"/>
    </location>
</feature>
<dbReference type="eggNOG" id="ENOG502R9TA">
    <property type="taxonomic scope" value="Eukaryota"/>
</dbReference>
<gene>
    <name evidence="2" type="ORF">TSTA_061160</name>
</gene>
<dbReference type="VEuPathDB" id="FungiDB:TSTA_061160"/>
<dbReference type="RefSeq" id="XP_002340012.1">
    <property type="nucleotide sequence ID" value="XM_002339971.1"/>
</dbReference>
<dbReference type="EMBL" id="EQ962652">
    <property type="protein sequence ID" value="EED22625.1"/>
    <property type="molecule type" value="Genomic_DNA"/>
</dbReference>
<dbReference type="InParanoid" id="B8LV04"/>
<evidence type="ECO:0000313" key="3">
    <source>
        <dbReference type="Proteomes" id="UP000001745"/>
    </source>
</evidence>
<feature type="compositionally biased region" description="Basic and acidic residues" evidence="1">
    <location>
        <begin position="124"/>
        <end position="136"/>
    </location>
</feature>
<dbReference type="HOGENOM" id="CLU_1876814_0_0_1"/>
<feature type="compositionally biased region" description="Polar residues" evidence="1">
    <location>
        <begin position="69"/>
        <end position="80"/>
    </location>
</feature>
<protein>
    <submittedName>
        <fullName evidence="2">Uncharacterized protein</fullName>
    </submittedName>
</protein>
<reference evidence="3" key="1">
    <citation type="journal article" date="2015" name="Genome Announc.">
        <title>Genome sequence of the AIDS-associated pathogen Penicillium marneffei (ATCC18224) and its near taxonomic relative Talaromyces stipitatus (ATCC10500).</title>
        <authorList>
            <person name="Nierman W.C."/>
            <person name="Fedorova-Abrams N.D."/>
            <person name="Andrianopoulos A."/>
        </authorList>
    </citation>
    <scope>NUCLEOTIDE SEQUENCE [LARGE SCALE GENOMIC DNA]</scope>
    <source>
        <strain evidence="3">ATCC 10500 / CBS 375.48 / QM 6759 / NRRL 1006</strain>
    </source>
</reference>
<dbReference type="Proteomes" id="UP000001745">
    <property type="component" value="Unassembled WGS sequence"/>
</dbReference>
<sequence>MPSEIDGFAASTQILAISHVLWIAPGPGGTTMLGERGGIEAAAQRGLERRQREKEETAAREGKFMNGAMSDSGTTLTPENDQPEENERVDRKTDLELHSKKIDGNISSLSDSSEGDNGSAQKQSEGRWERFTKRFQ</sequence>
<dbReference type="GeneID" id="8106176"/>
<feature type="region of interest" description="Disordered" evidence="1">
    <location>
        <begin position="31"/>
        <end position="136"/>
    </location>
</feature>
<accession>B8LV04</accession>
<evidence type="ECO:0000313" key="2">
    <source>
        <dbReference type="EMBL" id="EED22625.1"/>
    </source>
</evidence>
<organism evidence="2 3">
    <name type="scientific">Talaromyces stipitatus (strain ATCC 10500 / CBS 375.48 / QM 6759 / NRRL 1006)</name>
    <name type="common">Penicillium stipitatum</name>
    <dbReference type="NCBI Taxonomy" id="441959"/>
    <lineage>
        <taxon>Eukaryota</taxon>
        <taxon>Fungi</taxon>
        <taxon>Dikarya</taxon>
        <taxon>Ascomycota</taxon>
        <taxon>Pezizomycotina</taxon>
        <taxon>Eurotiomycetes</taxon>
        <taxon>Eurotiomycetidae</taxon>
        <taxon>Eurotiales</taxon>
        <taxon>Trichocomaceae</taxon>
        <taxon>Talaromyces</taxon>
        <taxon>Talaromyces sect. Talaromyces</taxon>
    </lineage>
</organism>
<proteinExistence type="predicted"/>
<keyword evidence="3" id="KW-1185">Reference proteome</keyword>
<feature type="compositionally biased region" description="Basic and acidic residues" evidence="1">
    <location>
        <begin position="85"/>
        <end position="103"/>
    </location>
</feature>
<dbReference type="OrthoDB" id="4343518at2759"/>
<dbReference type="AlphaFoldDB" id="B8LV04"/>
<evidence type="ECO:0000256" key="1">
    <source>
        <dbReference type="SAM" id="MobiDB-lite"/>
    </source>
</evidence>
<feature type="compositionally biased region" description="Polar residues" evidence="1">
    <location>
        <begin position="105"/>
        <end position="123"/>
    </location>
</feature>
<name>B8LV04_TALSN</name>